<keyword evidence="2 5" id="KW-0418">Kinase</keyword>
<dbReference type="InterPro" id="IPR003018">
    <property type="entry name" value="GAF"/>
</dbReference>
<dbReference type="Pfam" id="PF13185">
    <property type="entry name" value="GAF_2"/>
    <property type="match status" value="1"/>
</dbReference>
<dbReference type="Pfam" id="PF02518">
    <property type="entry name" value="HATPase_c"/>
    <property type="match status" value="1"/>
</dbReference>
<evidence type="ECO:0000313" key="5">
    <source>
        <dbReference type="EMBL" id="MCC3270185.1"/>
    </source>
</evidence>
<accession>A0A9X1M3H3</accession>
<dbReference type="InterPro" id="IPR036890">
    <property type="entry name" value="HATPase_C_sf"/>
</dbReference>
<keyword evidence="3" id="KW-0902">Two-component regulatory system</keyword>
<dbReference type="SUPFAM" id="SSF55874">
    <property type="entry name" value="ATPase domain of HSP90 chaperone/DNA topoisomerase II/histidine kinase"/>
    <property type="match status" value="1"/>
</dbReference>
<evidence type="ECO:0000259" key="4">
    <source>
        <dbReference type="SMART" id="SM00065"/>
    </source>
</evidence>
<dbReference type="Gene3D" id="3.30.450.40">
    <property type="match status" value="1"/>
</dbReference>
<dbReference type="InterPro" id="IPR011712">
    <property type="entry name" value="Sig_transdc_His_kin_sub3_dim/P"/>
</dbReference>
<dbReference type="Proteomes" id="UP001139264">
    <property type="component" value="Unassembled WGS sequence"/>
</dbReference>
<dbReference type="InterPro" id="IPR050482">
    <property type="entry name" value="Sensor_HK_TwoCompSys"/>
</dbReference>
<dbReference type="GO" id="GO:0000155">
    <property type="term" value="F:phosphorelay sensor kinase activity"/>
    <property type="evidence" value="ECO:0007669"/>
    <property type="project" value="InterPro"/>
</dbReference>
<dbReference type="SMART" id="SM00065">
    <property type="entry name" value="GAF"/>
    <property type="match status" value="1"/>
</dbReference>
<dbReference type="RefSeq" id="WP_227908454.1">
    <property type="nucleotide sequence ID" value="NZ_CP095461.1"/>
</dbReference>
<feature type="domain" description="GAF" evidence="4">
    <location>
        <begin position="119"/>
        <end position="278"/>
    </location>
</feature>
<dbReference type="InterPro" id="IPR003594">
    <property type="entry name" value="HATPase_dom"/>
</dbReference>
<dbReference type="GO" id="GO:0016020">
    <property type="term" value="C:membrane"/>
    <property type="evidence" value="ECO:0007669"/>
    <property type="project" value="InterPro"/>
</dbReference>
<dbReference type="Gene3D" id="3.30.565.10">
    <property type="entry name" value="Histidine kinase-like ATPase, C-terminal domain"/>
    <property type="match status" value="1"/>
</dbReference>
<keyword evidence="1" id="KW-0808">Transferase</keyword>
<dbReference type="InterPro" id="IPR029016">
    <property type="entry name" value="GAF-like_dom_sf"/>
</dbReference>
<dbReference type="AlphaFoldDB" id="A0A9X1M3H3"/>
<dbReference type="SUPFAM" id="SSF55781">
    <property type="entry name" value="GAF domain-like"/>
    <property type="match status" value="1"/>
</dbReference>
<dbReference type="Pfam" id="PF07730">
    <property type="entry name" value="HisKA_3"/>
    <property type="match status" value="1"/>
</dbReference>
<dbReference type="CDD" id="cd16917">
    <property type="entry name" value="HATPase_UhpB-NarQ-NarX-like"/>
    <property type="match status" value="1"/>
</dbReference>
<dbReference type="EMBL" id="JAJFZP010000010">
    <property type="protein sequence ID" value="MCC3270185.1"/>
    <property type="molecule type" value="Genomic_DNA"/>
</dbReference>
<sequence length="501" mass="54087">MRSGNADLWPVGLALIDDSGKVVEINAAGEEILGCSGPSLLEGLWGAPSMLGETGPASGPGWSTGWIEVSGTPRELAYRMQPSDGRHAVVFHDVTARRQRERRAAAVARTAARVASERSLPATLNALAREILQADGLAGVQVLTNGYSEDKLHMLGMAGFPSARSNSFHSLLMECRELGADLRMLDVFESGKPVVIPHRYAAIMSNPAWQPLHELHRYPEWDAFASIPINVRQNTIGILNVFVKPGKEIDDEAVDFLSSMADQAGLAIDYASLLEEERAAAHREERQRLARDLHDSVVQQIFSMGMLTQTLTVLLDGDNVAAGDPRARSITEELGTITGSVLKDLRGLVAQLRPSAIEGVGLHGGLTKLAATTHRQTGVKFELHLDPGLDDIDGELGEDLYHVAAEAVHNAVKHSPADLLDVRCAVEGGRIVLTVRDNGGPHGHDLTAATAAQDGHGLGFMRQRIVRWQGSFEVGRSFGNVGTVVRASVPFMVDNRFQEEE</sequence>
<evidence type="ECO:0000256" key="1">
    <source>
        <dbReference type="ARBA" id="ARBA00022679"/>
    </source>
</evidence>
<proteinExistence type="predicted"/>
<dbReference type="GO" id="GO:0046983">
    <property type="term" value="F:protein dimerization activity"/>
    <property type="evidence" value="ECO:0007669"/>
    <property type="project" value="InterPro"/>
</dbReference>
<reference evidence="5" key="1">
    <citation type="submission" date="2021-10" db="EMBL/GenBank/DDBJ databases">
        <title>Novel species in genus Arthrobacter.</title>
        <authorList>
            <person name="Liu Y."/>
        </authorList>
    </citation>
    <scope>NUCLEOTIDE SEQUENCE</scope>
    <source>
        <strain evidence="5">Zg-Y809</strain>
    </source>
</reference>
<comment type="caution">
    <text evidence="5">The sequence shown here is derived from an EMBL/GenBank/DDBJ whole genome shotgun (WGS) entry which is preliminary data.</text>
</comment>
<dbReference type="PANTHER" id="PTHR24421">
    <property type="entry name" value="NITRATE/NITRITE SENSOR PROTEIN NARX-RELATED"/>
    <property type="match status" value="1"/>
</dbReference>
<evidence type="ECO:0000313" key="6">
    <source>
        <dbReference type="Proteomes" id="UP001139264"/>
    </source>
</evidence>
<protein>
    <submittedName>
        <fullName evidence="5">GAF domain-containing sensor histidine kinase</fullName>
    </submittedName>
</protein>
<gene>
    <name evidence="5" type="ORF">LJ751_12600</name>
</gene>
<evidence type="ECO:0000256" key="2">
    <source>
        <dbReference type="ARBA" id="ARBA00022777"/>
    </source>
</evidence>
<name>A0A9X1M3H3_9MICC</name>
<organism evidence="5 6">
    <name type="scientific">Arthrobacter gengyunqii</name>
    <dbReference type="NCBI Taxonomy" id="2886940"/>
    <lineage>
        <taxon>Bacteria</taxon>
        <taxon>Bacillati</taxon>
        <taxon>Actinomycetota</taxon>
        <taxon>Actinomycetes</taxon>
        <taxon>Micrococcales</taxon>
        <taxon>Micrococcaceae</taxon>
        <taxon>Arthrobacter</taxon>
    </lineage>
</organism>
<dbReference type="Gene3D" id="1.20.5.1930">
    <property type="match status" value="1"/>
</dbReference>
<evidence type="ECO:0000256" key="3">
    <source>
        <dbReference type="ARBA" id="ARBA00023012"/>
    </source>
</evidence>